<dbReference type="InterPro" id="IPR027417">
    <property type="entry name" value="P-loop_NTPase"/>
</dbReference>
<name>A0A2N5V755_9BASI</name>
<comment type="caution">
    <text evidence="1">The sequence shown here is derived from an EMBL/GenBank/DDBJ whole genome shotgun (WGS) entry which is preliminary data.</text>
</comment>
<evidence type="ECO:0000313" key="2">
    <source>
        <dbReference type="Proteomes" id="UP000235392"/>
    </source>
</evidence>
<organism evidence="1 2">
    <name type="scientific">Puccinia coronata f. sp. avenae</name>
    <dbReference type="NCBI Taxonomy" id="200324"/>
    <lineage>
        <taxon>Eukaryota</taxon>
        <taxon>Fungi</taxon>
        <taxon>Dikarya</taxon>
        <taxon>Basidiomycota</taxon>
        <taxon>Pucciniomycotina</taxon>
        <taxon>Pucciniomycetes</taxon>
        <taxon>Pucciniales</taxon>
        <taxon>Pucciniaceae</taxon>
        <taxon>Puccinia</taxon>
    </lineage>
</organism>
<dbReference type="Proteomes" id="UP000235392">
    <property type="component" value="Unassembled WGS sequence"/>
</dbReference>
<sequence length="157" mass="17105">MSTSLTPAQIVSSDKGLDHMIINGAAAQLSGSKQRIALPKKILALSRDELKAHIREMANGIYGDKAKDGQINAVAYLVHSEHTFVLAGTGFVKTRIAKIYSMLFKPYQKAVIVVLNPFDALGDNQLWKTWQPSNGHKWSTIAPHVGNLSTGSNCQHP</sequence>
<dbReference type="AlphaFoldDB" id="A0A2N5V755"/>
<gene>
    <name evidence="1" type="ORF">PCASD_04745</name>
</gene>
<reference evidence="1 2" key="1">
    <citation type="submission" date="2017-11" db="EMBL/GenBank/DDBJ databases">
        <title>De novo assembly and phasing of dikaryotic genomes from two isolates of Puccinia coronata f. sp. avenae, the causal agent of oat crown rust.</title>
        <authorList>
            <person name="Miller M.E."/>
            <person name="Zhang Y."/>
            <person name="Omidvar V."/>
            <person name="Sperschneider J."/>
            <person name="Schwessinger B."/>
            <person name="Raley C."/>
            <person name="Palmer J.M."/>
            <person name="Garnica D."/>
            <person name="Upadhyaya N."/>
            <person name="Rathjen J."/>
            <person name="Taylor J.M."/>
            <person name="Park R.F."/>
            <person name="Dodds P.N."/>
            <person name="Hirsch C.D."/>
            <person name="Kianian S.F."/>
            <person name="Figueroa M."/>
        </authorList>
    </citation>
    <scope>NUCLEOTIDE SEQUENCE [LARGE SCALE GENOMIC DNA]</scope>
    <source>
        <strain evidence="1">12SD80</strain>
    </source>
</reference>
<dbReference type="EMBL" id="PGCI01000045">
    <property type="protein sequence ID" value="PLW45812.1"/>
    <property type="molecule type" value="Genomic_DNA"/>
</dbReference>
<dbReference type="Gene3D" id="3.40.50.300">
    <property type="entry name" value="P-loop containing nucleotide triphosphate hydrolases"/>
    <property type="match status" value="1"/>
</dbReference>
<evidence type="ECO:0000313" key="1">
    <source>
        <dbReference type="EMBL" id="PLW45812.1"/>
    </source>
</evidence>
<accession>A0A2N5V755</accession>
<proteinExistence type="predicted"/>
<protein>
    <submittedName>
        <fullName evidence="1">Uncharacterized protein</fullName>
    </submittedName>
</protein>